<dbReference type="Proteomes" id="UP000006201">
    <property type="component" value="Unassembled WGS sequence"/>
</dbReference>
<dbReference type="InterPro" id="IPR001638">
    <property type="entry name" value="Solute-binding_3/MltF_N"/>
</dbReference>
<evidence type="ECO:0000256" key="1">
    <source>
        <dbReference type="ARBA" id="ARBA00010333"/>
    </source>
</evidence>
<feature type="signal peptide" evidence="3">
    <location>
        <begin position="1"/>
        <end position="22"/>
    </location>
</feature>
<dbReference type="OrthoDB" id="370676at2"/>
<dbReference type="EMBL" id="AAOH01000008">
    <property type="protein sequence ID" value="EAR26891.1"/>
    <property type="molecule type" value="Genomic_DNA"/>
</dbReference>
<dbReference type="SMART" id="SM00062">
    <property type="entry name" value="PBPb"/>
    <property type="match status" value="1"/>
</dbReference>
<reference evidence="5 6" key="1">
    <citation type="submission" date="2006-02" db="EMBL/GenBank/DDBJ databases">
        <authorList>
            <person name="Moran M.A."/>
            <person name="Kjelleberg S."/>
            <person name="Egan S."/>
            <person name="Saunders N."/>
            <person name="Thomas T."/>
            <person name="Ferriera S."/>
            <person name="Johnson J."/>
            <person name="Kravitz S."/>
            <person name="Halpern A."/>
            <person name="Remington K."/>
            <person name="Beeson K."/>
            <person name="Tran B."/>
            <person name="Rogers Y.-H."/>
            <person name="Friedman R."/>
            <person name="Venter J.C."/>
        </authorList>
    </citation>
    <scope>NUCLEOTIDE SEQUENCE [LARGE SCALE GENOMIC DNA]</scope>
    <source>
        <strain evidence="5 6">D2</strain>
    </source>
</reference>
<protein>
    <submittedName>
        <fullName evidence="5">ABC-type amino acid transport/signal transduction systems, periplasmic component/domain</fullName>
    </submittedName>
</protein>
<comment type="caution">
    <text evidence="5">The sequence shown here is derived from an EMBL/GenBank/DDBJ whole genome shotgun (WGS) entry which is preliminary data.</text>
</comment>
<feature type="chain" id="PRO_5002666024" evidence="3">
    <location>
        <begin position="23"/>
        <end position="267"/>
    </location>
</feature>
<evidence type="ECO:0000313" key="5">
    <source>
        <dbReference type="EMBL" id="EAR26891.1"/>
    </source>
</evidence>
<comment type="similarity">
    <text evidence="1">Belongs to the bacterial solute-binding protein 3 family.</text>
</comment>
<dbReference type="PANTHER" id="PTHR35936">
    <property type="entry name" value="MEMBRANE-BOUND LYTIC MUREIN TRANSGLYCOSYLASE F"/>
    <property type="match status" value="1"/>
</dbReference>
<dbReference type="STRING" id="87626.PTD2_09933"/>
<evidence type="ECO:0000313" key="6">
    <source>
        <dbReference type="Proteomes" id="UP000006201"/>
    </source>
</evidence>
<dbReference type="HOGENOM" id="CLU_064076_9_0_6"/>
<dbReference type="Gene3D" id="3.40.190.10">
    <property type="entry name" value="Periplasmic binding protein-like II"/>
    <property type="match status" value="2"/>
</dbReference>
<keyword evidence="2 3" id="KW-0732">Signal</keyword>
<evidence type="ECO:0000259" key="4">
    <source>
        <dbReference type="SMART" id="SM00062"/>
    </source>
</evidence>
<gene>
    <name evidence="5" type="ORF">PTD2_09933</name>
</gene>
<organism evidence="5 6">
    <name type="scientific">Pseudoalteromonas tunicata D2</name>
    <dbReference type="NCBI Taxonomy" id="87626"/>
    <lineage>
        <taxon>Bacteria</taxon>
        <taxon>Pseudomonadati</taxon>
        <taxon>Pseudomonadota</taxon>
        <taxon>Gammaproteobacteria</taxon>
        <taxon>Alteromonadales</taxon>
        <taxon>Pseudoalteromonadaceae</taxon>
        <taxon>Pseudoalteromonas</taxon>
    </lineage>
</organism>
<sequence length="267" mass="30289">MNKLIKHVQFLLSAMLGFYAFSASCNTNINPPQRVTLGIFHSPPYSYVDNTSRPSGLLIEVLDMMAEELNFSLQIIPCPFTRCLKMVKEGKVDVLGELIYTPERAKDFDFLRPAYMVLHSSFVFYALNNSNLTVQNYAELADKRIAVMRGAAYFSKFDNDPMLQKVEVDTERIVVEMLLKGRVDLAISVEVTADQRMGILNQPSGLLKKLEYRYTDEIMGHVVISKQFAATPLADKFQATYKKLAEQGKFDDILKSYHLPPIRLAAK</sequence>
<dbReference type="SUPFAM" id="SSF53850">
    <property type="entry name" value="Periplasmic binding protein-like II"/>
    <property type="match status" value="1"/>
</dbReference>
<feature type="domain" description="Solute-binding protein family 3/N-terminal" evidence="4">
    <location>
        <begin position="34"/>
        <end position="261"/>
    </location>
</feature>
<dbReference type="PANTHER" id="PTHR35936:SF25">
    <property type="entry name" value="ABC TRANSPORTER SUBSTRATE-BINDING PROTEIN"/>
    <property type="match status" value="1"/>
</dbReference>
<accession>A4CE79</accession>
<keyword evidence="6" id="KW-1185">Reference proteome</keyword>
<dbReference type="AlphaFoldDB" id="A4CE79"/>
<name>A4CE79_9GAMM</name>
<dbReference type="Pfam" id="PF00497">
    <property type="entry name" value="SBP_bac_3"/>
    <property type="match status" value="1"/>
</dbReference>
<proteinExistence type="inferred from homology"/>
<dbReference type="PROSITE" id="PS51257">
    <property type="entry name" value="PROKAR_LIPOPROTEIN"/>
    <property type="match status" value="1"/>
</dbReference>
<evidence type="ECO:0000256" key="3">
    <source>
        <dbReference type="SAM" id="SignalP"/>
    </source>
</evidence>
<dbReference type="RefSeq" id="WP_009839134.1">
    <property type="nucleotide sequence ID" value="NZ_AAOH01000008.1"/>
</dbReference>
<dbReference type="eggNOG" id="COG0834">
    <property type="taxonomic scope" value="Bacteria"/>
</dbReference>
<evidence type="ECO:0000256" key="2">
    <source>
        <dbReference type="ARBA" id="ARBA00022729"/>
    </source>
</evidence>